<evidence type="ECO:0000259" key="6">
    <source>
        <dbReference type="PROSITE" id="PS00624"/>
    </source>
</evidence>
<sequence>MHEATEAPSVSFFDYIVIGGGTAGIPIAATLSANYSVLLLERGKSPYNDPNITSVFNFGRYFFDTSPDSPSQQFVVEGVVNSRPRVLGGGTSINAGFYSRGEKKFNTEAKLTDEDLILDSYEWTEKVIVFEPVVQSWQTALRAALVEAGVTPDNGFTYDHLIGTKVGGTIFDPNGTRHTAANLLEYANPEGLSLYLHATVHKILFDSTGNSSTRPKAYGVVFEDSLGDKHVAYLNGGSSDEIILAAGALGSPQLLMLSGIGPKDQLDALNITVVLEQPYVGKDMADNPLNALFIPAPIDVEPSIVQVVGITPFGCYIEEAGGFNFIFADLSDYQGYTYQKGGFVIEKINGPLSKGDLKIVNLDPGDNPSVTFNYFNASEDLQKCVEGIETILTTVNTEAFSSYKYADMTNQDILDLNMKLPYNLIEHGNTSTSLEQYCKDTLRTIWHYHGGCHIGQVVDDDYKVLGVDSLRVIDGSTILNSPGTNPQASLMMLGSMMFYKRMIACALITVLFLLDSVVADIAPNYTFMHEATEAPSVSFFDYIVIGGGTTGIPIAATLSANYSVLLLERGKSPYNDPNITTVFNFGRFFFDTSPDSPAQQFIVEGVVNTRPRVLGGGTSINAGFYSRGEEKFNTDAKLTDEDLILDSYEWTEKVIVFEPVVQSWQTALRDALVEAGVTPDNGFTYDHLIGTKVGGTIFDPNGTRHTAANLLQYANPEGLSLYVHAIVHKILFDCTGNSSRPKAYGVVFEDSLGVKHVAYLNGGSSDEIILAAGALGSPQLLMLSGIGPKDQLDALNITVVLEQPYVGKDMADNPQNILFIPSPIDVEPSIVQVVGITPFGSYIEETGGLNVIFGNLSDYQGYNYQKGGFIFEKINGPLSKGDLKIVNLDPADNPSVTFNYFNASEDLQKCVNGIETVLTAINTEAFSNYKYANMTNQDILDLNMKLRYNLNEHGNISTSLEQHCKDTVTTIWHYHGGCHIGQVVDDDYKVLGVDSLRVIDGSTLLNSPGTNPQASLMMLGRYMGVTILSQRLADQLDKLYADW</sequence>
<dbReference type="Pfam" id="PF00732">
    <property type="entry name" value="GMC_oxred_N"/>
    <property type="match status" value="2"/>
</dbReference>
<dbReference type="InterPro" id="IPR051871">
    <property type="entry name" value="GMC_Oxidoreductase-Related"/>
</dbReference>
<feature type="transmembrane region" description="Helical" evidence="5">
    <location>
        <begin position="502"/>
        <end position="522"/>
    </location>
</feature>
<dbReference type="PROSITE" id="PS00624">
    <property type="entry name" value="GMC_OXRED_2"/>
    <property type="match status" value="2"/>
</dbReference>
<keyword evidence="3" id="KW-0732">Signal</keyword>
<dbReference type="Gene3D" id="3.30.410.40">
    <property type="match status" value="2"/>
</dbReference>
<dbReference type="InterPro" id="IPR036188">
    <property type="entry name" value="FAD/NAD-bd_sf"/>
</dbReference>
<dbReference type="SUPFAM" id="SSF54373">
    <property type="entry name" value="FAD-linked reductases, C-terminal domain"/>
    <property type="match status" value="2"/>
</dbReference>
<dbReference type="InterPro" id="IPR000172">
    <property type="entry name" value="GMC_OxRdtase_N"/>
</dbReference>
<evidence type="ECO:0000256" key="5">
    <source>
        <dbReference type="SAM" id="Phobius"/>
    </source>
</evidence>
<feature type="domain" description="Glucose-methanol-choline oxidoreductase N-terminal" evidence="6">
    <location>
        <begin position="773"/>
        <end position="787"/>
    </location>
</feature>
<dbReference type="Pfam" id="PF05199">
    <property type="entry name" value="GMC_oxred_C"/>
    <property type="match status" value="2"/>
</dbReference>
<feature type="transmembrane region" description="Helical" evidence="5">
    <location>
        <begin position="12"/>
        <end position="35"/>
    </location>
</feature>
<dbReference type="EMBL" id="JBCNJP010000021">
    <property type="protein sequence ID" value="KAK9059130.1"/>
    <property type="molecule type" value="Genomic_DNA"/>
</dbReference>
<comment type="cofactor">
    <cofactor evidence="1">
        <name>FAD</name>
        <dbReference type="ChEBI" id="CHEBI:57692"/>
    </cofactor>
</comment>
<evidence type="ECO:0000313" key="7">
    <source>
        <dbReference type="EMBL" id="KAK9059130.1"/>
    </source>
</evidence>
<dbReference type="SUPFAM" id="SSF51905">
    <property type="entry name" value="FAD/NAD(P)-binding domain"/>
    <property type="match status" value="2"/>
</dbReference>
<reference evidence="7 8" key="1">
    <citation type="submission" date="2024-04" db="EMBL/GenBank/DDBJ databases">
        <title>The reference genome of an endangered Asteraceae, Deinandra increscens subsp. villosa, native to the Central Coast of California.</title>
        <authorList>
            <person name="Guilliams M."/>
            <person name="Hasenstab-Lehman K."/>
            <person name="Meyer R."/>
            <person name="Mcevoy S."/>
        </authorList>
    </citation>
    <scope>NUCLEOTIDE SEQUENCE [LARGE SCALE GENOMIC DNA]</scope>
    <source>
        <tissue evidence="7">Leaf</tissue>
    </source>
</reference>
<evidence type="ECO:0000313" key="8">
    <source>
        <dbReference type="Proteomes" id="UP001408789"/>
    </source>
</evidence>
<protein>
    <recommendedName>
        <fullName evidence="6">Glucose-methanol-choline oxidoreductase N-terminal domain-containing protein</fullName>
    </recommendedName>
</protein>
<dbReference type="AlphaFoldDB" id="A0AAP0GU43"/>
<evidence type="ECO:0000256" key="4">
    <source>
        <dbReference type="ARBA" id="ARBA00022827"/>
    </source>
</evidence>
<evidence type="ECO:0000256" key="3">
    <source>
        <dbReference type="ARBA" id="ARBA00022729"/>
    </source>
</evidence>
<keyword evidence="8" id="KW-1185">Reference proteome</keyword>
<dbReference type="GO" id="GO:0050660">
    <property type="term" value="F:flavin adenine dinucleotide binding"/>
    <property type="evidence" value="ECO:0007669"/>
    <property type="project" value="InterPro"/>
</dbReference>
<keyword evidence="5" id="KW-1133">Transmembrane helix</keyword>
<name>A0AAP0GU43_9ASTR</name>
<keyword evidence="4" id="KW-0274">FAD</keyword>
<accession>A0AAP0GU43</accession>
<dbReference type="InterPro" id="IPR007867">
    <property type="entry name" value="GMC_OxRtase_C"/>
</dbReference>
<organism evidence="7 8">
    <name type="scientific">Deinandra increscens subsp. villosa</name>
    <dbReference type="NCBI Taxonomy" id="3103831"/>
    <lineage>
        <taxon>Eukaryota</taxon>
        <taxon>Viridiplantae</taxon>
        <taxon>Streptophyta</taxon>
        <taxon>Embryophyta</taxon>
        <taxon>Tracheophyta</taxon>
        <taxon>Spermatophyta</taxon>
        <taxon>Magnoliopsida</taxon>
        <taxon>eudicotyledons</taxon>
        <taxon>Gunneridae</taxon>
        <taxon>Pentapetalae</taxon>
        <taxon>asterids</taxon>
        <taxon>campanulids</taxon>
        <taxon>Asterales</taxon>
        <taxon>Asteraceae</taxon>
        <taxon>Asteroideae</taxon>
        <taxon>Heliantheae alliance</taxon>
        <taxon>Madieae</taxon>
        <taxon>Madiinae</taxon>
        <taxon>Deinandra</taxon>
    </lineage>
</organism>
<keyword evidence="5" id="KW-0812">Transmembrane</keyword>
<dbReference type="PANTHER" id="PTHR45968">
    <property type="entry name" value="OSJNBA0019K04.7 PROTEIN"/>
    <property type="match status" value="1"/>
</dbReference>
<gene>
    <name evidence="7" type="ORF">SSX86_021749</name>
</gene>
<keyword evidence="5" id="KW-0472">Membrane</keyword>
<proteinExistence type="predicted"/>
<dbReference type="Gene3D" id="3.50.50.60">
    <property type="entry name" value="FAD/NAD(P)-binding domain"/>
    <property type="match status" value="2"/>
</dbReference>
<evidence type="ECO:0000256" key="1">
    <source>
        <dbReference type="ARBA" id="ARBA00001974"/>
    </source>
</evidence>
<comment type="caution">
    <text evidence="7">The sequence shown here is derived from an EMBL/GenBank/DDBJ whole genome shotgun (WGS) entry which is preliminary data.</text>
</comment>
<keyword evidence="2" id="KW-0285">Flavoprotein</keyword>
<dbReference type="Proteomes" id="UP001408789">
    <property type="component" value="Unassembled WGS sequence"/>
</dbReference>
<dbReference type="GO" id="GO:0016614">
    <property type="term" value="F:oxidoreductase activity, acting on CH-OH group of donors"/>
    <property type="evidence" value="ECO:0007669"/>
    <property type="project" value="InterPro"/>
</dbReference>
<evidence type="ECO:0000256" key="2">
    <source>
        <dbReference type="ARBA" id="ARBA00022630"/>
    </source>
</evidence>
<feature type="domain" description="Glucose-methanol-choline oxidoreductase N-terminal" evidence="6">
    <location>
        <begin position="247"/>
        <end position="261"/>
    </location>
</feature>
<dbReference type="PANTHER" id="PTHR45968:SF3">
    <property type="entry name" value="OS04G0573100 PROTEIN"/>
    <property type="match status" value="1"/>
</dbReference>